<organism evidence="7 8">
    <name type="scientific">Vibrio mediterranei</name>
    <dbReference type="NCBI Taxonomy" id="689"/>
    <lineage>
        <taxon>Bacteria</taxon>
        <taxon>Pseudomonadati</taxon>
        <taxon>Pseudomonadota</taxon>
        <taxon>Gammaproteobacteria</taxon>
        <taxon>Vibrionales</taxon>
        <taxon>Vibrionaceae</taxon>
        <taxon>Vibrio</taxon>
    </lineage>
</organism>
<reference evidence="7 8" key="1">
    <citation type="submission" date="2018-11" db="EMBL/GenBank/DDBJ databases">
        <title>Complete Genome Sequence of Vbrio mediterranei 117-T6: a Potential Pathogen Bacteria Isolated from the Conchocelis of Pyropia.</title>
        <authorList>
            <person name="Liu Q."/>
        </authorList>
    </citation>
    <scope>NUCLEOTIDE SEQUENCE [LARGE SCALE GENOMIC DNA]</scope>
    <source>
        <strain evidence="7 8">117-T6</strain>
    </source>
</reference>
<dbReference type="Pfam" id="PF07719">
    <property type="entry name" value="TPR_2"/>
    <property type="match status" value="1"/>
</dbReference>
<gene>
    <name evidence="7" type="ORF">ECB94_01705</name>
</gene>
<feature type="repeat" description="TPR" evidence="3">
    <location>
        <begin position="373"/>
        <end position="406"/>
    </location>
</feature>
<dbReference type="PANTHER" id="PTHR22550">
    <property type="entry name" value="SPORE GERMINATION PROTEIN"/>
    <property type="match status" value="1"/>
</dbReference>
<dbReference type="SUPFAM" id="SSF48452">
    <property type="entry name" value="TPR-like"/>
    <property type="match status" value="1"/>
</dbReference>
<dbReference type="AlphaFoldDB" id="A0A3G4V710"/>
<dbReference type="EMBL" id="CP033577">
    <property type="protein sequence ID" value="AYV20089.1"/>
    <property type="molecule type" value="Genomic_DNA"/>
</dbReference>
<feature type="compositionally biased region" description="Basic and acidic residues" evidence="4">
    <location>
        <begin position="446"/>
        <end position="455"/>
    </location>
</feature>
<dbReference type="InterPro" id="IPR036465">
    <property type="entry name" value="vWFA_dom_sf"/>
</dbReference>
<feature type="domain" description="VWFA" evidence="6">
    <location>
        <begin position="98"/>
        <end position="203"/>
    </location>
</feature>
<evidence type="ECO:0000256" key="3">
    <source>
        <dbReference type="PROSITE-ProRule" id="PRU00339"/>
    </source>
</evidence>
<proteinExistence type="predicted"/>
<accession>A0A3G4V710</accession>
<dbReference type="InterPro" id="IPR013105">
    <property type="entry name" value="TPR_2"/>
</dbReference>
<sequence>MADYFRAFHFLAPEYLWLVLPLIALIGFLFKKRHNKLSISTTAIAPHLLSELVEQPNKKEGYGPILAVSIVLLIVIGTLSKPVWQVADTSSQDNPPLYVVMDESSSMNKVDIPPSRNLKAQLIVKHLLQTGMNRPISIIAMAGSSHVLLPPSSDQDLLTLYLSYLAPNVMPLDGGDLSNLIARLNNTKGLKLDESQLLLVTDGVSSGEQQLTSFIEKHHITAAVLYLNELGLQTAKNLTVTSFDGRDMTISDNSLRNYFLNFHEKSSKGNHWQDESHWLIIILSIFVALWFRKGWTLQWTLCLLLLLPHSQTAEAGALDWFMTKDQQGMVLMYMGKFQQAEQSFQDPNWKGVACYYQENFKCAEKEFAKIGNATAIFNMANAAAQDGRYKKAHQLYLALLEVDPNNVKAQQNLDKVDAILLEMKLLSENQHDQHPPPKDAPPPPKDVNDISDGAKRKSLGQVPHSTLKASDVLRNETATNKWLRDISRDPKDFIRRKFLNEYNRELN</sequence>
<evidence type="ECO:0000313" key="7">
    <source>
        <dbReference type="EMBL" id="AYV20089.1"/>
    </source>
</evidence>
<protein>
    <submittedName>
        <fullName evidence="7">Tetratricopeptide repeat protein</fullName>
    </submittedName>
</protein>
<dbReference type="Gene3D" id="1.25.40.10">
    <property type="entry name" value="Tetratricopeptide repeat domain"/>
    <property type="match status" value="1"/>
</dbReference>
<evidence type="ECO:0000256" key="5">
    <source>
        <dbReference type="SAM" id="Phobius"/>
    </source>
</evidence>
<feature type="region of interest" description="Disordered" evidence="4">
    <location>
        <begin position="428"/>
        <end position="471"/>
    </location>
</feature>
<keyword evidence="1" id="KW-0677">Repeat</keyword>
<evidence type="ECO:0000256" key="4">
    <source>
        <dbReference type="SAM" id="MobiDB-lite"/>
    </source>
</evidence>
<dbReference type="RefSeq" id="WP_124939829.1">
    <property type="nucleotide sequence ID" value="NZ_CP033577.1"/>
</dbReference>
<keyword evidence="2 3" id="KW-0802">TPR repeat</keyword>
<dbReference type="Gene3D" id="3.40.50.410">
    <property type="entry name" value="von Willebrand factor, type A domain"/>
    <property type="match status" value="1"/>
</dbReference>
<dbReference type="InterPro" id="IPR050768">
    <property type="entry name" value="UPF0353/GerABKA_families"/>
</dbReference>
<dbReference type="Proteomes" id="UP000279760">
    <property type="component" value="Chromosome 1"/>
</dbReference>
<dbReference type="InterPro" id="IPR019734">
    <property type="entry name" value="TPR_rpt"/>
</dbReference>
<name>A0A3G4V710_9VIBR</name>
<dbReference type="Pfam" id="PF13519">
    <property type="entry name" value="VWA_2"/>
    <property type="match status" value="1"/>
</dbReference>
<keyword evidence="5" id="KW-0472">Membrane</keyword>
<dbReference type="PROSITE" id="PS50005">
    <property type="entry name" value="TPR"/>
    <property type="match status" value="1"/>
</dbReference>
<keyword evidence="5" id="KW-0812">Transmembrane</keyword>
<keyword evidence="5" id="KW-1133">Transmembrane helix</keyword>
<evidence type="ECO:0000259" key="6">
    <source>
        <dbReference type="Pfam" id="PF13519"/>
    </source>
</evidence>
<evidence type="ECO:0000313" key="8">
    <source>
        <dbReference type="Proteomes" id="UP000279760"/>
    </source>
</evidence>
<dbReference type="PANTHER" id="PTHR22550:SF14">
    <property type="entry name" value="VWFA DOMAIN-CONTAINING PROTEIN"/>
    <property type="match status" value="1"/>
</dbReference>
<dbReference type="InterPro" id="IPR002035">
    <property type="entry name" value="VWF_A"/>
</dbReference>
<evidence type="ECO:0000256" key="2">
    <source>
        <dbReference type="ARBA" id="ARBA00022803"/>
    </source>
</evidence>
<feature type="transmembrane region" description="Helical" evidence="5">
    <location>
        <begin position="12"/>
        <end position="30"/>
    </location>
</feature>
<dbReference type="SUPFAM" id="SSF53300">
    <property type="entry name" value="vWA-like"/>
    <property type="match status" value="1"/>
</dbReference>
<evidence type="ECO:0000256" key="1">
    <source>
        <dbReference type="ARBA" id="ARBA00022737"/>
    </source>
</evidence>
<dbReference type="InterPro" id="IPR011990">
    <property type="entry name" value="TPR-like_helical_dom_sf"/>
</dbReference>